<keyword evidence="5 7" id="KW-0378">Hydrolase</keyword>
<dbReference type="InterPro" id="IPR000801">
    <property type="entry name" value="Esterase-like"/>
</dbReference>
<dbReference type="AlphaFoldDB" id="A0A376B1V0"/>
<evidence type="ECO:0000256" key="4">
    <source>
        <dbReference type="ARBA" id="ARBA00022487"/>
    </source>
</evidence>
<evidence type="ECO:0000256" key="3">
    <source>
        <dbReference type="ARBA" id="ARBA00016774"/>
    </source>
</evidence>
<dbReference type="GO" id="GO:0052689">
    <property type="term" value="F:carboxylic ester hydrolase activity"/>
    <property type="evidence" value="ECO:0007669"/>
    <property type="project" value="UniProtKB-KW"/>
</dbReference>
<dbReference type="InterPro" id="IPR014186">
    <property type="entry name" value="S-formylglutathione_hydrol"/>
</dbReference>
<dbReference type="SUPFAM" id="SSF53474">
    <property type="entry name" value="alpha/beta-Hydrolases"/>
    <property type="match status" value="1"/>
</dbReference>
<protein>
    <recommendedName>
        <fullName evidence="3">S-formylglutathione hydrolase</fullName>
        <ecNumber evidence="2">3.1.2.12</ecNumber>
    </recommendedName>
</protein>
<feature type="active site" description="Charge relay system" evidence="6">
    <location>
        <position position="165"/>
    </location>
</feature>
<dbReference type="FunFam" id="3.40.50.1820:FF:000002">
    <property type="entry name" value="S-formylglutathione hydrolase"/>
    <property type="match status" value="1"/>
</dbReference>
<dbReference type="PANTHER" id="PTHR10061">
    <property type="entry name" value="S-FORMYLGLUTATHIONE HYDROLASE"/>
    <property type="match status" value="1"/>
</dbReference>
<dbReference type="GO" id="GO:0005829">
    <property type="term" value="C:cytosol"/>
    <property type="evidence" value="ECO:0007669"/>
    <property type="project" value="TreeGrafter"/>
</dbReference>
<name>A0A376B1V0_9ASCO</name>
<dbReference type="OrthoDB" id="420518at2759"/>
<sequence length="303" mass="33950">MPKIFKTNAEIATCGGKLLKLTHDSKETGTQMDVNIYLPKQYYDKSKKECHESKIPTLYYLSGLTCTPNNASEKAFWQLQADKYGFTVVFPDTSPRGGDEVPDDKNDWSFGKGAGFYLNATEPKYAANYRMYDYVHKELPSLLQQEFGSDGKLDFIKNKSITGHSMGGYGAISGFLKNYGAYKSCSAFAPICNPSVVGWGIKCFSNYLGSDNKAAWKQYDPCDLVKVVKSTNASDKVLIHVGTKDPFLNEHLRPELLLNASKGTTWEGKFDINLVDNFDHSYYFISTFVPEHAEFHAKHLGLL</sequence>
<evidence type="ECO:0000256" key="6">
    <source>
        <dbReference type="PIRSR" id="PIRSR614186-1"/>
    </source>
</evidence>
<dbReference type="Proteomes" id="UP000262825">
    <property type="component" value="Unassembled WGS sequence"/>
</dbReference>
<evidence type="ECO:0000313" key="8">
    <source>
        <dbReference type="Proteomes" id="UP000262825"/>
    </source>
</evidence>
<comment type="similarity">
    <text evidence="1">Belongs to the esterase D family.</text>
</comment>
<evidence type="ECO:0000256" key="2">
    <source>
        <dbReference type="ARBA" id="ARBA00012479"/>
    </source>
</evidence>
<keyword evidence="8" id="KW-1185">Reference proteome</keyword>
<feature type="active site" description="Charge relay system" evidence="6">
    <location>
        <position position="280"/>
    </location>
</feature>
<dbReference type="VEuPathDB" id="FungiDB:SCODWIG_00373"/>
<dbReference type="GO" id="GO:0018738">
    <property type="term" value="F:S-formylglutathione hydrolase activity"/>
    <property type="evidence" value="ECO:0007669"/>
    <property type="project" value="UniProtKB-EC"/>
</dbReference>
<dbReference type="PANTHER" id="PTHR10061:SF0">
    <property type="entry name" value="S-FORMYLGLUTATHIONE HYDROLASE"/>
    <property type="match status" value="1"/>
</dbReference>
<evidence type="ECO:0000256" key="5">
    <source>
        <dbReference type="ARBA" id="ARBA00022801"/>
    </source>
</evidence>
<dbReference type="Pfam" id="PF00756">
    <property type="entry name" value="Esterase"/>
    <property type="match status" value="1"/>
</dbReference>
<proteinExistence type="inferred from homology"/>
<accession>A0A376B1V0</accession>
<dbReference type="EC" id="3.1.2.12" evidence="2"/>
<gene>
    <name evidence="7" type="ORF">SCODWIG_00373</name>
</gene>
<dbReference type="EMBL" id="UFAJ01000029">
    <property type="protein sequence ID" value="SSD58612.1"/>
    <property type="molecule type" value="Genomic_DNA"/>
</dbReference>
<organism evidence="7 8">
    <name type="scientific">Saccharomycodes ludwigii</name>
    <dbReference type="NCBI Taxonomy" id="36035"/>
    <lineage>
        <taxon>Eukaryota</taxon>
        <taxon>Fungi</taxon>
        <taxon>Dikarya</taxon>
        <taxon>Ascomycota</taxon>
        <taxon>Saccharomycotina</taxon>
        <taxon>Saccharomycetes</taxon>
        <taxon>Saccharomycodales</taxon>
        <taxon>Saccharomycodaceae</taxon>
        <taxon>Saccharomycodes</taxon>
    </lineage>
</organism>
<feature type="active site" description="Charge relay system" evidence="6">
    <location>
        <position position="245"/>
    </location>
</feature>
<keyword evidence="4" id="KW-0719">Serine esterase</keyword>
<dbReference type="GO" id="GO:0046294">
    <property type="term" value="P:formaldehyde catabolic process"/>
    <property type="evidence" value="ECO:0007669"/>
    <property type="project" value="InterPro"/>
</dbReference>
<dbReference type="Gene3D" id="3.40.50.1820">
    <property type="entry name" value="alpha/beta hydrolase"/>
    <property type="match status" value="1"/>
</dbReference>
<evidence type="ECO:0000256" key="1">
    <source>
        <dbReference type="ARBA" id="ARBA00005622"/>
    </source>
</evidence>
<reference evidence="8" key="1">
    <citation type="submission" date="2018-06" db="EMBL/GenBank/DDBJ databases">
        <authorList>
            <person name="Guldener U."/>
        </authorList>
    </citation>
    <scope>NUCLEOTIDE SEQUENCE [LARGE SCALE GENOMIC DNA]</scope>
    <source>
        <strain evidence="8">UTAD17</strain>
    </source>
</reference>
<evidence type="ECO:0000313" key="7">
    <source>
        <dbReference type="EMBL" id="SSD58612.1"/>
    </source>
</evidence>
<dbReference type="InterPro" id="IPR029058">
    <property type="entry name" value="AB_hydrolase_fold"/>
</dbReference>